<dbReference type="GeneID" id="111352761"/>
<keyword evidence="5" id="KW-0694">RNA-binding</keyword>
<dbReference type="PANTHER" id="PTHR14202">
    <property type="entry name" value="60 KDA RIBONUCLEOPROTEIN SSA/RO"/>
    <property type="match status" value="1"/>
</dbReference>
<evidence type="ECO:0000256" key="6">
    <source>
        <dbReference type="ARBA" id="ARBA00023274"/>
    </source>
</evidence>
<evidence type="ECO:0000256" key="3">
    <source>
        <dbReference type="ARBA" id="ARBA00022490"/>
    </source>
</evidence>
<dbReference type="InterPro" id="IPR037214">
    <property type="entry name" value="TROVE_dom_sf"/>
</dbReference>
<evidence type="ECO:0000256" key="4">
    <source>
        <dbReference type="ARBA" id="ARBA00022723"/>
    </source>
</evidence>
<keyword evidence="9" id="KW-1185">Reference proteome</keyword>
<accession>A0A9J7E1C5</accession>
<dbReference type="GO" id="GO:0005737">
    <property type="term" value="C:cytoplasm"/>
    <property type="evidence" value="ECO:0007669"/>
    <property type="project" value="UniProtKB-SubCell"/>
</dbReference>
<gene>
    <name evidence="10" type="primary">LOC111352761</name>
</gene>
<keyword evidence="4" id="KW-0479">Metal-binding</keyword>
<dbReference type="Gene3D" id="3.40.50.410">
    <property type="entry name" value="von Willebrand factor, type A domain"/>
    <property type="match status" value="1"/>
</dbReference>
<evidence type="ECO:0000256" key="7">
    <source>
        <dbReference type="SAM" id="MobiDB-lite"/>
    </source>
</evidence>
<name>A0A9J7E1C5_SPOLT</name>
<reference evidence="10" key="1">
    <citation type="submission" date="2025-08" db="UniProtKB">
        <authorList>
            <consortium name="RefSeq"/>
        </authorList>
    </citation>
    <scope>IDENTIFICATION</scope>
    <source>
        <strain evidence="10">Ishihara</strain>
        <tissue evidence="10">Whole body</tissue>
    </source>
</reference>
<dbReference type="GO" id="GO:0046872">
    <property type="term" value="F:metal ion binding"/>
    <property type="evidence" value="ECO:0007669"/>
    <property type="project" value="UniProtKB-KW"/>
</dbReference>
<evidence type="ECO:0000256" key="5">
    <source>
        <dbReference type="ARBA" id="ARBA00022884"/>
    </source>
</evidence>
<dbReference type="PANTHER" id="PTHR14202:SF0">
    <property type="entry name" value="RNA-BINDING PROTEIN RO60"/>
    <property type="match status" value="1"/>
</dbReference>
<keyword evidence="3" id="KW-0963">Cytoplasm</keyword>
<dbReference type="InterPro" id="IPR036465">
    <property type="entry name" value="vWFA_dom_sf"/>
</dbReference>
<evidence type="ECO:0000313" key="9">
    <source>
        <dbReference type="Proteomes" id="UP000301870"/>
    </source>
</evidence>
<dbReference type="SUPFAM" id="SSF53300">
    <property type="entry name" value="vWA-like"/>
    <property type="match status" value="1"/>
</dbReference>
<protein>
    <submittedName>
        <fullName evidence="10">Uncharacterized protein LOC111352761</fullName>
    </submittedName>
</protein>
<dbReference type="SUPFAM" id="SSF140864">
    <property type="entry name" value="TROVE domain-like"/>
    <property type="match status" value="1"/>
</dbReference>
<proteinExistence type="inferred from homology"/>
<comment type="subcellular location">
    <subcellularLocation>
        <location evidence="1">Cytoplasm</location>
    </subcellularLocation>
</comment>
<dbReference type="GO" id="GO:1990904">
    <property type="term" value="C:ribonucleoprotein complex"/>
    <property type="evidence" value="ECO:0007669"/>
    <property type="project" value="UniProtKB-KW"/>
</dbReference>
<feature type="domain" description="TROVE" evidence="8">
    <location>
        <begin position="1"/>
        <end position="343"/>
    </location>
</feature>
<organism evidence="9 10">
    <name type="scientific">Spodoptera litura</name>
    <name type="common">Asian cotton leafworm</name>
    <dbReference type="NCBI Taxonomy" id="69820"/>
    <lineage>
        <taxon>Eukaryota</taxon>
        <taxon>Metazoa</taxon>
        <taxon>Ecdysozoa</taxon>
        <taxon>Arthropoda</taxon>
        <taxon>Hexapoda</taxon>
        <taxon>Insecta</taxon>
        <taxon>Pterygota</taxon>
        <taxon>Neoptera</taxon>
        <taxon>Endopterygota</taxon>
        <taxon>Lepidoptera</taxon>
        <taxon>Glossata</taxon>
        <taxon>Ditrysia</taxon>
        <taxon>Noctuoidea</taxon>
        <taxon>Noctuidae</taxon>
        <taxon>Amphipyrinae</taxon>
        <taxon>Spodoptera</taxon>
    </lineage>
</organism>
<dbReference type="InterPro" id="IPR056800">
    <property type="entry name" value="vWA_Ro60"/>
</dbReference>
<dbReference type="InterPro" id="IPR008858">
    <property type="entry name" value="TROVE_dom"/>
</dbReference>
<comment type="similarity">
    <text evidence="2">Belongs to the Ro 60 kDa family.</text>
</comment>
<dbReference type="OrthoDB" id="6098064at2759"/>
<dbReference type="RefSeq" id="XP_022821183.1">
    <property type="nucleotide sequence ID" value="XM_022965415.1"/>
</dbReference>
<dbReference type="PROSITE" id="PS50988">
    <property type="entry name" value="TROVE"/>
    <property type="match status" value="1"/>
</dbReference>
<dbReference type="Pfam" id="PF25045">
    <property type="entry name" value="vWA_Ro60"/>
    <property type="match status" value="2"/>
</dbReference>
<dbReference type="InterPro" id="IPR040322">
    <property type="entry name" value="TROVE2"/>
</dbReference>
<dbReference type="Proteomes" id="UP000301870">
    <property type="component" value="Chromosome 2"/>
</dbReference>
<dbReference type="KEGG" id="sliu:111352761"/>
<dbReference type="AlphaFoldDB" id="A0A9J7E1C5"/>
<feature type="region of interest" description="Disordered" evidence="7">
    <location>
        <begin position="420"/>
        <end position="439"/>
    </location>
</feature>
<dbReference type="GO" id="GO:0003723">
    <property type="term" value="F:RNA binding"/>
    <property type="evidence" value="ECO:0007669"/>
    <property type="project" value="UniProtKB-KW"/>
</dbReference>
<keyword evidence="6" id="KW-0687">Ribonucleoprotein</keyword>
<evidence type="ECO:0000256" key="1">
    <source>
        <dbReference type="ARBA" id="ARBA00004496"/>
    </source>
</evidence>
<evidence type="ECO:0000259" key="8">
    <source>
        <dbReference type="PROSITE" id="PS50988"/>
    </source>
</evidence>
<evidence type="ECO:0000256" key="2">
    <source>
        <dbReference type="ARBA" id="ARBA00007814"/>
    </source>
</evidence>
<sequence>MGEPTLEPELTNRLTRFLHTGNEFPRYYPGCWTTHKYFEEDKLPVLPQIAEIHPGNTEAVDIILKASQDGLYTRFDAIAFALAKCLQIGNNTMKEAAYKAAIKICVTPEQMMLFTKFTRLLKTGNGRGWCRTVKEWYSRKDPMDLAKDVTRVRARHGRSHKTLLRKCHLKVAAEDHARDAVVKYSIYGLKHAKQLIGDKPATKEIFDYIQTVEDMRHCEDPVAAAAIATRNQFTLDHVPGHLLTSQEVWDAVLPQFSLEELLQNIQRIHNMGFLSSESTTTSILVSLLSNQDKIKKSKVTSLEVYITMANYAKKSKPMKYEKAKVALEREARRRTRQIFDSKTETWEWTTTKRHPREVKNWGIDQPPNPAVLTALNKLVDLTWVLTPATNARYLITMDMRHHMFKGRHFCKTFTATAKKGKKAAAKPAPATGGGDADTEKKSKKHLLAECFYNMNITPGHAAIVLALQLLKRENHVDLAVFTEEGIQIVSVERNFSNIEEAEFLFRNANLGRVQLDAPINYAINNHKKYDVFINMVDRTTRYMELDIINRGGRGPGGRYGPPPPATKEIPDHCPVRALQRYRNSEGISEAKLVVMSLASHKVCTTDGTHEGVLDIVGVDEYVPKILDAFVLGQFK</sequence>
<evidence type="ECO:0000313" key="10">
    <source>
        <dbReference type="RefSeq" id="XP_022821183.1"/>
    </source>
</evidence>